<gene>
    <name evidence="1" type="ORF">XNOV1_A021330</name>
</gene>
<protein>
    <submittedName>
        <fullName evidence="1">Uncharacterized protein</fullName>
    </submittedName>
</protein>
<dbReference type="EMBL" id="OY660880">
    <property type="protein sequence ID" value="CAJ1077264.1"/>
    <property type="molecule type" value="Genomic_DNA"/>
</dbReference>
<name>A0AAV1GVV4_XYRNO</name>
<evidence type="ECO:0000313" key="1">
    <source>
        <dbReference type="EMBL" id="CAJ1077264.1"/>
    </source>
</evidence>
<reference evidence="1" key="1">
    <citation type="submission" date="2023-08" db="EMBL/GenBank/DDBJ databases">
        <authorList>
            <person name="Alioto T."/>
            <person name="Alioto T."/>
            <person name="Gomez Garrido J."/>
        </authorList>
    </citation>
    <scope>NUCLEOTIDE SEQUENCE</scope>
</reference>
<organism evidence="1 2">
    <name type="scientific">Xyrichtys novacula</name>
    <name type="common">Pearly razorfish</name>
    <name type="synonym">Hemipteronotus novacula</name>
    <dbReference type="NCBI Taxonomy" id="13765"/>
    <lineage>
        <taxon>Eukaryota</taxon>
        <taxon>Metazoa</taxon>
        <taxon>Chordata</taxon>
        <taxon>Craniata</taxon>
        <taxon>Vertebrata</taxon>
        <taxon>Euteleostomi</taxon>
        <taxon>Actinopterygii</taxon>
        <taxon>Neopterygii</taxon>
        <taxon>Teleostei</taxon>
        <taxon>Neoteleostei</taxon>
        <taxon>Acanthomorphata</taxon>
        <taxon>Eupercaria</taxon>
        <taxon>Labriformes</taxon>
        <taxon>Labridae</taxon>
        <taxon>Xyrichtys</taxon>
    </lineage>
</organism>
<dbReference type="Proteomes" id="UP001178508">
    <property type="component" value="Chromosome 17"/>
</dbReference>
<sequence length="92" mass="10128">IQGCPSTHPSYQSTHLSFQVHTIIEHYHSVCLAALCQRPCAAQHPPLISLDPSTKDLEHRVLSPESMWTICASDRMGEPSRAAAYMQDVQGG</sequence>
<feature type="non-terminal residue" evidence="1">
    <location>
        <position position="1"/>
    </location>
</feature>
<proteinExistence type="predicted"/>
<evidence type="ECO:0000313" key="2">
    <source>
        <dbReference type="Proteomes" id="UP001178508"/>
    </source>
</evidence>
<keyword evidence="2" id="KW-1185">Reference proteome</keyword>
<accession>A0AAV1GVV4</accession>
<dbReference type="AlphaFoldDB" id="A0AAV1GVV4"/>